<reference evidence="2" key="6">
    <citation type="journal article" date="2023" name="Pathogens">
        <title>Prevalence of Enterococcus spp. and the Whole-Genome Characteristics of Enterococcus faecium and Enterococcus faecalis Strains Isolated from Free-Living Birds in Poland.</title>
        <authorList>
            <person name="Kwit R."/>
            <person name="Zajac M."/>
            <person name="Smialowska-Weglinska A."/>
            <person name="Skarzynska M."/>
            <person name="Bomba A."/>
            <person name="Lalak A."/>
            <person name="Skrzypiec E."/>
            <person name="Wojdat D."/>
            <person name="Koza W."/>
            <person name="Mikos-Wojewoda E."/>
            <person name="Pasim P."/>
            <person name="Skora M."/>
            <person name="Polak M."/>
            <person name="Wiacek J."/>
            <person name="Wasyl D."/>
        </authorList>
    </citation>
    <scope>NUCLEOTIDE SEQUENCE</scope>
    <source>
        <strain evidence="2">691B_2</strain>
    </source>
</reference>
<accession>A0A1J6XIC7</accession>
<dbReference type="Proteomes" id="UP000281488">
    <property type="component" value="Unassembled WGS sequence"/>
</dbReference>
<evidence type="ECO:0000313" key="8">
    <source>
        <dbReference type="EMBL" id="WEH23524.1"/>
    </source>
</evidence>
<dbReference type="EMBL" id="RKMZ01000002">
    <property type="protein sequence ID" value="ROX34191.1"/>
    <property type="molecule type" value="Genomic_DNA"/>
</dbReference>
<evidence type="ECO:0000313" key="5">
    <source>
        <dbReference type="EMBL" id="RYU34834.1"/>
    </source>
</evidence>
<dbReference type="Proteomes" id="UP001173174">
    <property type="component" value="Unassembled WGS sequence"/>
</dbReference>
<dbReference type="GeneID" id="60894534"/>
<protein>
    <submittedName>
        <fullName evidence="2 7">Lipoprotein</fullName>
    </submittedName>
</protein>
<dbReference type="Proteomes" id="UP001221642">
    <property type="component" value="Chromosome"/>
</dbReference>
<dbReference type="EMBL" id="CP119528">
    <property type="protein sequence ID" value="WER41961.1"/>
    <property type="molecule type" value="Genomic_DNA"/>
</dbReference>
<dbReference type="Proteomes" id="UP000292223">
    <property type="component" value="Unassembled WGS sequence"/>
</dbReference>
<reference evidence="4 12" key="3">
    <citation type="submission" date="2018-10" db="EMBL/GenBank/DDBJ databases">
        <title>Genotypes and phenotypes of Enterococci isolated from broiler chickens.</title>
        <authorList>
            <person name="Muhammad A.R."/>
            <person name="Diarra M.S."/>
        </authorList>
    </citation>
    <scope>NUCLEOTIDE SEQUENCE [LARGE SCALE GENOMIC DNA]</scope>
    <source>
        <strain evidence="4 12">LIT2 A36'</strain>
    </source>
</reference>
<reference evidence="6 11" key="2">
    <citation type="submission" date="2018-06" db="EMBL/GenBank/DDBJ databases">
        <authorList>
            <consortium name="Pathogen Informatics"/>
            <person name="Doyle S."/>
        </authorList>
    </citation>
    <scope>NUCLEOTIDE SEQUENCE [LARGE SCALE GENOMIC DNA]</scope>
    <source>
        <strain evidence="6 11">NCTC13379</strain>
    </source>
</reference>
<dbReference type="KEGG" id="ene:ENT_17010"/>
<dbReference type="PROSITE" id="PS51257">
    <property type="entry name" value="PROKAR_LIPOPROTEIN"/>
    <property type="match status" value="1"/>
</dbReference>
<keyword evidence="7" id="KW-0449">Lipoprotein</keyword>
<dbReference type="EMBL" id="PZZH01000001">
    <property type="protein sequence ID" value="PTN78483.1"/>
    <property type="molecule type" value="Genomic_DNA"/>
</dbReference>
<dbReference type="EMBL" id="CP119159">
    <property type="protein sequence ID" value="WEH23524.1"/>
    <property type="molecule type" value="Genomic_DNA"/>
</dbReference>
<evidence type="ECO:0000313" key="10">
    <source>
        <dbReference type="Proteomes" id="UP000244140"/>
    </source>
</evidence>
<dbReference type="Proteomes" id="UP000305511">
    <property type="component" value="Unassembled WGS sequence"/>
</dbReference>
<evidence type="ECO:0000313" key="16">
    <source>
        <dbReference type="Proteomes" id="UP001222182"/>
    </source>
</evidence>
<keyword evidence="1" id="KW-1133">Transmembrane helix</keyword>
<evidence type="ECO:0000313" key="6">
    <source>
        <dbReference type="EMBL" id="STP64927.1"/>
    </source>
</evidence>
<evidence type="ECO:0000313" key="11">
    <source>
        <dbReference type="Proteomes" id="UP000254396"/>
    </source>
</evidence>
<evidence type="ECO:0000313" key="7">
    <source>
        <dbReference type="EMBL" id="TKK85293.1"/>
    </source>
</evidence>
<evidence type="ECO:0000313" key="15">
    <source>
        <dbReference type="Proteomes" id="UP001221642"/>
    </source>
</evidence>
<evidence type="ECO:0000313" key="9">
    <source>
        <dbReference type="EMBL" id="WER41961.1"/>
    </source>
</evidence>
<dbReference type="EMBL" id="UGIX01000001">
    <property type="protein sequence ID" value="STP64927.1"/>
    <property type="molecule type" value="Genomic_DNA"/>
</dbReference>
<evidence type="ECO:0000256" key="1">
    <source>
        <dbReference type="SAM" id="Phobius"/>
    </source>
</evidence>
<name>A0A1J6XIC7_ENTFL</name>
<dbReference type="AlphaFoldDB" id="A0A1J6XIC7"/>
<reference evidence="5 13" key="5">
    <citation type="submission" date="2019-02" db="EMBL/GenBank/DDBJ databases">
        <title>From farm to fork: dissemination of Tn554::fexA-optrA in linezolid-resistant Enterococcus faecalis clones from chicken feces and meat in Tunisia.</title>
        <authorList>
            <person name="Tedim A.P."/>
            <person name="Elghaieb H."/>
            <person name="Abbassi M.S."/>
            <person name="Novais C."/>
            <person name="Hassen A."/>
            <person name="Peixe L."/>
            <person name="Freitas A.R."/>
        </authorList>
    </citation>
    <scope>NUCLEOTIDE SEQUENCE [LARGE SCALE GENOMIC DNA]</scope>
    <source>
        <strain evidence="5 13">728T</strain>
    </source>
</reference>
<feature type="transmembrane region" description="Helical" evidence="1">
    <location>
        <begin position="7"/>
        <end position="25"/>
    </location>
</feature>
<reference evidence="8 15" key="7">
    <citation type="submission" date="2023-02" db="EMBL/GenBank/DDBJ databases">
        <title>Results of the 2020 Genomic Proficiency Test for the network of European Union Reference Laboratory for Antimicrobial Resistance assessing whole genome sequencing capacities.</title>
        <authorList>
            <person name="Hoffmann M."/>
            <person name="Luo Y."/>
            <person name="Sorensen L.H."/>
            <person name="Pedersen S.K."/>
            <person name="Hendriksen R.S."/>
        </authorList>
    </citation>
    <scope>NUCLEOTIDE SEQUENCE [LARGE SCALE GENOMIC DNA]</scope>
    <source>
        <strain evidence="8 15">GENOMIC22-006</strain>
    </source>
</reference>
<keyword evidence="1" id="KW-0812">Transmembrane</keyword>
<dbReference type="EMBL" id="JAREWH010000002">
    <property type="protein sequence ID" value="MDN3191872.1"/>
    <property type="molecule type" value="Genomic_DNA"/>
</dbReference>
<dbReference type="Proteomes" id="UP000254396">
    <property type="component" value="Unassembled WGS sequence"/>
</dbReference>
<reference evidence="2" key="9">
    <citation type="submission" date="2023-03" db="EMBL/GenBank/DDBJ databases">
        <authorList>
            <person name="Zajac M."/>
            <person name="Kwit R."/>
            <person name="Wasyl D."/>
        </authorList>
    </citation>
    <scope>NUCLEOTIDE SEQUENCE</scope>
    <source>
        <strain evidence="2">691B_2</strain>
    </source>
</reference>
<reference evidence="7 14" key="4">
    <citation type="submission" date="2019-02" db="EMBL/GenBank/DDBJ databases">
        <title>Bacteria dissemination in different level of health care in South Africa: the effectiveness of infections prevention and control.</title>
        <authorList>
            <person name="Shobo C."/>
            <person name="Amoako D.G."/>
            <person name="Allam M."/>
            <person name="Ismail A."/>
            <person name="Bester L.A."/>
            <person name="Essack S.Y."/>
        </authorList>
    </citation>
    <scope>NUCLEOTIDE SEQUENCE [LARGE SCALE GENOMIC DNA]</scope>
    <source>
        <strain evidence="7 14">2SIL2</strain>
    </source>
</reference>
<keyword evidence="1" id="KW-0472">Membrane</keyword>
<dbReference type="Proteomes" id="UP000244140">
    <property type="component" value="Unassembled WGS sequence"/>
</dbReference>
<evidence type="ECO:0000313" key="12">
    <source>
        <dbReference type="Proteomes" id="UP000281488"/>
    </source>
</evidence>
<sequence>MKKIITIIVSLAIGIGCGFWSGYYISKKYSENQETTISKSTNSEQPLITNGEYQVTANWDWKTLVVKDNVWTLDGKRIYDVSTTNDNIVILKGKNLKSLVVYKIEKDNEKINLYSYTKEGVGKKVLATLVKK</sequence>
<evidence type="ECO:0000313" key="14">
    <source>
        <dbReference type="Proteomes" id="UP000305511"/>
    </source>
</evidence>
<proteinExistence type="predicted"/>
<dbReference type="Proteomes" id="UP001222182">
    <property type="component" value="Chromosome"/>
</dbReference>
<evidence type="ECO:0000313" key="2">
    <source>
        <dbReference type="EMBL" id="MDN3191872.1"/>
    </source>
</evidence>
<reference evidence="3 10" key="1">
    <citation type="submission" date="2018-04" db="EMBL/GenBank/DDBJ databases">
        <authorList>
            <person name="Van Tyne D."/>
        </authorList>
    </citation>
    <scope>NUCLEOTIDE SEQUENCE [LARGE SCALE GENOMIC DNA]</scope>
    <source>
        <strain evidence="3 10">B2535</strain>
    </source>
</reference>
<evidence type="ECO:0000313" key="4">
    <source>
        <dbReference type="EMBL" id="ROX34191.1"/>
    </source>
</evidence>
<dbReference type="RefSeq" id="WP_002387128.1">
    <property type="nucleotide sequence ID" value="NZ_AP026721.1"/>
</dbReference>
<reference evidence="9 16" key="8">
    <citation type="submission" date="2023-03" db="EMBL/GenBank/DDBJ databases">
        <title>Complete genome sequence of an Enterococcus faecalis urinary isolate.</title>
        <authorList>
            <person name="Brauer A.L."/>
            <person name="Armbruster C.E."/>
        </authorList>
    </citation>
    <scope>NUCLEOTIDE SEQUENCE [LARGE SCALE GENOMIC DNA]</scope>
    <source>
        <strain evidence="9 16">3143</strain>
    </source>
</reference>
<dbReference type="EMBL" id="SIYF01000213">
    <property type="protein sequence ID" value="TKK85293.1"/>
    <property type="molecule type" value="Genomic_DNA"/>
</dbReference>
<dbReference type="EMBL" id="SEWT01000002">
    <property type="protein sequence ID" value="RYU34834.1"/>
    <property type="molecule type" value="Genomic_DNA"/>
</dbReference>
<gene>
    <name evidence="2" type="primary">cpsH</name>
    <name evidence="3" type="ORF">DAI13_12215</name>
    <name evidence="4" type="ORF">EGW16_05955</name>
    <name evidence="5" type="ORF">EU507_05050</name>
    <name evidence="7" type="ORF">EY666_09405</name>
    <name evidence="6" type="ORF">NCTC13379_01380</name>
    <name evidence="9" type="ORF">P0083_11565</name>
    <name evidence="8" type="ORF">P0D81_05725</name>
    <name evidence="2" type="ORF">P0E79_05090</name>
</gene>
<organism evidence="7 14">
    <name type="scientific">Enterococcus faecalis</name>
    <name type="common">Streptococcus faecalis</name>
    <dbReference type="NCBI Taxonomy" id="1351"/>
    <lineage>
        <taxon>Bacteria</taxon>
        <taxon>Bacillati</taxon>
        <taxon>Bacillota</taxon>
        <taxon>Bacilli</taxon>
        <taxon>Lactobacillales</taxon>
        <taxon>Enterococcaceae</taxon>
        <taxon>Enterococcus</taxon>
    </lineage>
</organism>
<evidence type="ECO:0000313" key="3">
    <source>
        <dbReference type="EMBL" id="PTN78483.1"/>
    </source>
</evidence>
<evidence type="ECO:0000313" key="13">
    <source>
        <dbReference type="Proteomes" id="UP000292223"/>
    </source>
</evidence>